<evidence type="ECO:0000313" key="2">
    <source>
        <dbReference type="EMBL" id="KAK3320951.1"/>
    </source>
</evidence>
<keyword evidence="3" id="KW-1185">Reference proteome</keyword>
<accession>A0AAE0I9G2</accession>
<feature type="region of interest" description="Disordered" evidence="1">
    <location>
        <begin position="1"/>
        <end position="21"/>
    </location>
</feature>
<dbReference type="Proteomes" id="UP001286456">
    <property type="component" value="Unassembled WGS sequence"/>
</dbReference>
<evidence type="ECO:0000313" key="3">
    <source>
        <dbReference type="Proteomes" id="UP001286456"/>
    </source>
</evidence>
<name>A0AAE0I9G2_9PEZI</name>
<protein>
    <submittedName>
        <fullName evidence="2">Uncharacterized protein</fullName>
    </submittedName>
</protein>
<dbReference type="EMBL" id="JAUEPO010000005">
    <property type="protein sequence ID" value="KAK3320951.1"/>
    <property type="molecule type" value="Genomic_DNA"/>
</dbReference>
<feature type="compositionally biased region" description="Low complexity" evidence="1">
    <location>
        <begin position="1"/>
        <end position="18"/>
    </location>
</feature>
<sequence>MESDTPTTPTTAAAAAKAAPKESKWNDAAHVALLGSVVEALHESGSSPAKNKDLIMKTMTAQGQDFTWEAIRDPVNRSLAHISSPSSLFFLIFLPLPDLLVAFYSAFQQGMEKDKQDAIVATMRAKGHDDVNWDLLRWEDIRDDLFEAIMNVHGPLTKEQQDDVVEFMRSRGHITLASITIFIMSRPVHVWDAEANHDVLIALNKLFLPNAKDCEKMIVELRAKGYTYTTMPAAGRVLQTWTAETHEAIMLVMVEYLKPSAKQWREMLEMLHSRGHTFTEGALQYVQQLLVSLTYRSTLLGVCSQLRLRSEVKVKSQ</sequence>
<gene>
    <name evidence="2" type="ORF">B0T19DRAFT_466163</name>
</gene>
<organism evidence="2 3">
    <name type="scientific">Cercophora scortea</name>
    <dbReference type="NCBI Taxonomy" id="314031"/>
    <lineage>
        <taxon>Eukaryota</taxon>
        <taxon>Fungi</taxon>
        <taxon>Dikarya</taxon>
        <taxon>Ascomycota</taxon>
        <taxon>Pezizomycotina</taxon>
        <taxon>Sordariomycetes</taxon>
        <taxon>Sordariomycetidae</taxon>
        <taxon>Sordariales</taxon>
        <taxon>Lasiosphaeriaceae</taxon>
        <taxon>Cercophora</taxon>
    </lineage>
</organism>
<evidence type="ECO:0000256" key="1">
    <source>
        <dbReference type="SAM" id="MobiDB-lite"/>
    </source>
</evidence>
<reference evidence="2" key="2">
    <citation type="submission" date="2023-06" db="EMBL/GenBank/DDBJ databases">
        <authorList>
            <consortium name="Lawrence Berkeley National Laboratory"/>
            <person name="Haridas S."/>
            <person name="Hensen N."/>
            <person name="Bonometti L."/>
            <person name="Westerberg I."/>
            <person name="Brannstrom I.O."/>
            <person name="Guillou S."/>
            <person name="Cros-Aarteil S."/>
            <person name="Calhoun S."/>
            <person name="Kuo A."/>
            <person name="Mondo S."/>
            <person name="Pangilinan J."/>
            <person name="Riley R."/>
            <person name="Labutti K."/>
            <person name="Andreopoulos B."/>
            <person name="Lipzen A."/>
            <person name="Chen C."/>
            <person name="Yanf M."/>
            <person name="Daum C."/>
            <person name="Ng V."/>
            <person name="Clum A."/>
            <person name="Steindorff A."/>
            <person name="Ohm R."/>
            <person name="Martin F."/>
            <person name="Silar P."/>
            <person name="Natvig D."/>
            <person name="Lalanne C."/>
            <person name="Gautier V."/>
            <person name="Ament-Velasquez S.L."/>
            <person name="Kruys A."/>
            <person name="Hutchinson M.I."/>
            <person name="Powell A.J."/>
            <person name="Barry K."/>
            <person name="Miller A.N."/>
            <person name="Grigoriev I.V."/>
            <person name="Debuchy R."/>
            <person name="Gladieux P."/>
            <person name="Thoren M.H."/>
            <person name="Johannesson H."/>
        </authorList>
    </citation>
    <scope>NUCLEOTIDE SEQUENCE</scope>
    <source>
        <strain evidence="2">SMH4131-1</strain>
    </source>
</reference>
<proteinExistence type="predicted"/>
<comment type="caution">
    <text evidence="2">The sequence shown here is derived from an EMBL/GenBank/DDBJ whole genome shotgun (WGS) entry which is preliminary data.</text>
</comment>
<reference evidence="2" key="1">
    <citation type="journal article" date="2023" name="Mol. Phylogenet. Evol.">
        <title>Genome-scale phylogeny and comparative genomics of the fungal order Sordariales.</title>
        <authorList>
            <person name="Hensen N."/>
            <person name="Bonometti L."/>
            <person name="Westerberg I."/>
            <person name="Brannstrom I.O."/>
            <person name="Guillou S."/>
            <person name="Cros-Aarteil S."/>
            <person name="Calhoun S."/>
            <person name="Haridas S."/>
            <person name="Kuo A."/>
            <person name="Mondo S."/>
            <person name="Pangilinan J."/>
            <person name="Riley R."/>
            <person name="LaButti K."/>
            <person name="Andreopoulos B."/>
            <person name="Lipzen A."/>
            <person name="Chen C."/>
            <person name="Yan M."/>
            <person name="Daum C."/>
            <person name="Ng V."/>
            <person name="Clum A."/>
            <person name="Steindorff A."/>
            <person name="Ohm R.A."/>
            <person name="Martin F."/>
            <person name="Silar P."/>
            <person name="Natvig D.O."/>
            <person name="Lalanne C."/>
            <person name="Gautier V."/>
            <person name="Ament-Velasquez S.L."/>
            <person name="Kruys A."/>
            <person name="Hutchinson M.I."/>
            <person name="Powell A.J."/>
            <person name="Barry K."/>
            <person name="Miller A.N."/>
            <person name="Grigoriev I.V."/>
            <person name="Debuchy R."/>
            <person name="Gladieux P."/>
            <person name="Hiltunen Thoren M."/>
            <person name="Johannesson H."/>
        </authorList>
    </citation>
    <scope>NUCLEOTIDE SEQUENCE</scope>
    <source>
        <strain evidence="2">SMH4131-1</strain>
    </source>
</reference>
<dbReference type="AlphaFoldDB" id="A0AAE0I9G2"/>